<organism evidence="1 2">
    <name type="scientific">Phormidium yuhuli AB48</name>
    <dbReference type="NCBI Taxonomy" id="2940671"/>
    <lineage>
        <taxon>Bacteria</taxon>
        <taxon>Bacillati</taxon>
        <taxon>Cyanobacteriota</taxon>
        <taxon>Cyanophyceae</taxon>
        <taxon>Oscillatoriophycideae</taxon>
        <taxon>Oscillatoriales</taxon>
        <taxon>Oscillatoriaceae</taxon>
        <taxon>Phormidium</taxon>
        <taxon>Phormidium yuhuli</taxon>
    </lineage>
</organism>
<gene>
    <name evidence="1" type="ORF">NEA10_19555</name>
</gene>
<keyword evidence="2" id="KW-1185">Reference proteome</keyword>
<proteinExistence type="predicted"/>
<dbReference type="EMBL" id="CP098611">
    <property type="protein sequence ID" value="USR90992.1"/>
    <property type="molecule type" value="Genomic_DNA"/>
</dbReference>
<name>A0ABY5AP96_9CYAN</name>
<protein>
    <submittedName>
        <fullName evidence="1">YbjN domain-containing protein</fullName>
    </submittedName>
</protein>
<sequence>MTIQIEQIAQFLDHRDWRYDLQADKNRIITAVNSDVVEQFVIVIAVQEEGEYLSLFAPELLYLKDHHYKGVAFQTMLAMAWEVKLLRWEYDPSDGEVRSSTGMAVEDGQVTEKQFNRLLSGLIQLTEEGMTRLKQVLATGEDPGRVGVEAQLLAALREMLPQELLGELGAQLQQLSDPET</sequence>
<dbReference type="Proteomes" id="UP001056708">
    <property type="component" value="Chromosome"/>
</dbReference>
<evidence type="ECO:0000313" key="1">
    <source>
        <dbReference type="EMBL" id="USR90992.1"/>
    </source>
</evidence>
<reference evidence="1" key="1">
    <citation type="submission" date="2022-06" db="EMBL/GenBank/DDBJ databases">
        <title>Genome sequence of Phormidium yuhuli AB48 isolated from an industrial photobioreactor environment.</title>
        <authorList>
            <person name="Qiu Y."/>
            <person name="Noonan A.J.C."/>
            <person name="Dofher K."/>
            <person name="Koch M."/>
            <person name="Kieft B."/>
            <person name="Lin X."/>
            <person name="Ziels R.M."/>
            <person name="Hallam S.J."/>
        </authorList>
    </citation>
    <scope>NUCLEOTIDE SEQUENCE</scope>
    <source>
        <strain evidence="1">AB48</strain>
    </source>
</reference>
<evidence type="ECO:0000313" key="2">
    <source>
        <dbReference type="Proteomes" id="UP001056708"/>
    </source>
</evidence>
<dbReference type="RefSeq" id="WP_252663018.1">
    <property type="nucleotide sequence ID" value="NZ_CP098611.1"/>
</dbReference>
<accession>A0ABY5AP96</accession>